<evidence type="ECO:0000259" key="8">
    <source>
        <dbReference type="PROSITE" id="PS51898"/>
    </source>
</evidence>
<feature type="domain" description="Core-binding (CB)" evidence="9">
    <location>
        <begin position="85"/>
        <end position="169"/>
    </location>
</feature>
<feature type="domain" description="Tyr recombinase" evidence="8">
    <location>
        <begin position="190"/>
        <end position="394"/>
    </location>
</feature>
<evidence type="ECO:0000256" key="3">
    <source>
        <dbReference type="ARBA" id="ARBA00022908"/>
    </source>
</evidence>
<keyword evidence="11" id="KW-1185">Reference proteome</keyword>
<evidence type="ECO:0000313" key="11">
    <source>
        <dbReference type="Proteomes" id="UP000297714"/>
    </source>
</evidence>
<reference evidence="10 11" key="1">
    <citation type="submission" date="2019-04" db="EMBL/GenBank/DDBJ databases">
        <authorList>
            <person name="Poehlein A."/>
            <person name="Bengelsdorf F.R."/>
            <person name="Duerre P."/>
            <person name="Daniel R."/>
        </authorList>
    </citation>
    <scope>NUCLEOTIDE SEQUENCE [LARGE SCALE GENOMIC DNA]</scope>
    <source>
        <strain evidence="10 11">BS-1</strain>
    </source>
</reference>
<gene>
    <name evidence="10" type="primary">xerD_1</name>
    <name evidence="10" type="ORF">CAGA_12700</name>
</gene>
<proteinExistence type="inferred from homology"/>
<dbReference type="SUPFAM" id="SSF56349">
    <property type="entry name" value="DNA breaking-rejoining enzymes"/>
    <property type="match status" value="1"/>
</dbReference>
<dbReference type="GO" id="GO:0015074">
    <property type="term" value="P:DNA integration"/>
    <property type="evidence" value="ECO:0007669"/>
    <property type="project" value="InterPro"/>
</dbReference>
<evidence type="ECO:0000313" key="10">
    <source>
        <dbReference type="EMBL" id="TGJ76726.1"/>
    </source>
</evidence>
<comment type="caution">
    <text evidence="10">The sequence shown here is derived from an EMBL/GenBank/DDBJ whole genome shotgun (WGS) entry which is preliminary data.</text>
</comment>
<dbReference type="PROSITE" id="PS51898">
    <property type="entry name" value="TYR_RECOMBINASE"/>
    <property type="match status" value="1"/>
</dbReference>
<dbReference type="InterPro" id="IPR010998">
    <property type="entry name" value="Integrase_recombinase_N"/>
</dbReference>
<dbReference type="InterPro" id="IPR002104">
    <property type="entry name" value="Integrase_catalytic"/>
</dbReference>
<dbReference type="InterPro" id="IPR050090">
    <property type="entry name" value="Tyrosine_recombinase_XerCD"/>
</dbReference>
<comment type="function">
    <text evidence="1">Site-specific tyrosine recombinase, which acts by catalyzing the cutting and rejoining of the recombining DNA molecules.</text>
</comment>
<sequence>MITGCLQQKNNTYYAVLYTKVDGKRKTKWISTGLPVEGTSERKAKKAFDQIRLEYEREQEEKKRRAAEERARELIEGKRNPQADVPFMDYLQKWLIQAKPTISKTTFKGYRTMLDSRISRYFKELNITLAEVTPQHIQDFHQSIFDEGYTANTVIHYHAVLRRALQHAVKKGIISSNPADRVDRPKKNVYQAQFYSAEEMVALFDAVSDDPLEVCVKLAAYYGLRRSEVLGLKWDAINLEQKTISIKHNVIEDMVDGKAVAVGEDVLKTKSSFRTLPLLPSVEKILWAEKEKQEMYRRLFKRSYCRDYLDYICVDQTGKLMRPNYVTEHFSWILEKNNLKKIRFHDLRHSCASLLLANGISMKQIQIWLGHSTFSTTADIYSHLDFHAQIESGLVMDGMFEKSKREEPIALEMAE</sequence>
<organism evidence="10 11">
    <name type="scientific">Caproiciproducens galactitolivorans</name>
    <dbReference type="NCBI Taxonomy" id="642589"/>
    <lineage>
        <taxon>Bacteria</taxon>
        <taxon>Bacillati</taxon>
        <taxon>Bacillota</taxon>
        <taxon>Clostridia</taxon>
        <taxon>Eubacteriales</taxon>
        <taxon>Acutalibacteraceae</taxon>
        <taxon>Caproiciproducens</taxon>
    </lineage>
</organism>
<dbReference type="AlphaFoldDB" id="A0A4Z0YGD3"/>
<evidence type="ECO:0000256" key="2">
    <source>
        <dbReference type="ARBA" id="ARBA00008857"/>
    </source>
</evidence>
<dbReference type="GO" id="GO:0006310">
    <property type="term" value="P:DNA recombination"/>
    <property type="evidence" value="ECO:0007669"/>
    <property type="project" value="UniProtKB-KW"/>
</dbReference>
<dbReference type="OrthoDB" id="9785687at2"/>
<dbReference type="Gene3D" id="1.10.150.130">
    <property type="match status" value="1"/>
</dbReference>
<dbReference type="GO" id="GO:0003677">
    <property type="term" value="F:DNA binding"/>
    <property type="evidence" value="ECO:0007669"/>
    <property type="project" value="UniProtKB-UniRule"/>
</dbReference>
<dbReference type="Proteomes" id="UP000297714">
    <property type="component" value="Unassembled WGS sequence"/>
</dbReference>
<dbReference type="InterPro" id="IPR011010">
    <property type="entry name" value="DNA_brk_join_enz"/>
</dbReference>
<dbReference type="InterPro" id="IPR004107">
    <property type="entry name" value="Integrase_SAM-like_N"/>
</dbReference>
<keyword evidence="7" id="KW-0175">Coiled coil</keyword>
<dbReference type="InterPro" id="IPR013762">
    <property type="entry name" value="Integrase-like_cat_sf"/>
</dbReference>
<dbReference type="InterPro" id="IPR044068">
    <property type="entry name" value="CB"/>
</dbReference>
<dbReference type="PROSITE" id="PS51900">
    <property type="entry name" value="CB"/>
    <property type="match status" value="1"/>
</dbReference>
<keyword evidence="5" id="KW-0233">DNA recombination</keyword>
<dbReference type="RefSeq" id="WP_135659036.1">
    <property type="nucleotide sequence ID" value="NZ_SRMQ01000004.1"/>
</dbReference>
<dbReference type="PANTHER" id="PTHR30349">
    <property type="entry name" value="PHAGE INTEGRASE-RELATED"/>
    <property type="match status" value="1"/>
</dbReference>
<evidence type="ECO:0000256" key="5">
    <source>
        <dbReference type="ARBA" id="ARBA00023172"/>
    </source>
</evidence>
<dbReference type="Pfam" id="PF00589">
    <property type="entry name" value="Phage_integrase"/>
    <property type="match status" value="1"/>
</dbReference>
<dbReference type="Pfam" id="PF14659">
    <property type="entry name" value="Phage_int_SAM_3"/>
    <property type="match status" value="1"/>
</dbReference>
<dbReference type="CDD" id="cd01189">
    <property type="entry name" value="INT_ICEBs1_C_like"/>
    <property type="match status" value="1"/>
</dbReference>
<keyword evidence="3" id="KW-0229">DNA integration</keyword>
<dbReference type="EMBL" id="SRMQ01000004">
    <property type="protein sequence ID" value="TGJ76726.1"/>
    <property type="molecule type" value="Genomic_DNA"/>
</dbReference>
<keyword evidence="4 6" id="KW-0238">DNA-binding</keyword>
<dbReference type="PANTHER" id="PTHR30349:SF41">
    <property type="entry name" value="INTEGRASE_RECOMBINASE PROTEIN MJ0367-RELATED"/>
    <property type="match status" value="1"/>
</dbReference>
<accession>A0A4Z0YGD3</accession>
<evidence type="ECO:0000259" key="9">
    <source>
        <dbReference type="PROSITE" id="PS51900"/>
    </source>
</evidence>
<evidence type="ECO:0000256" key="4">
    <source>
        <dbReference type="ARBA" id="ARBA00023125"/>
    </source>
</evidence>
<evidence type="ECO:0000256" key="6">
    <source>
        <dbReference type="PROSITE-ProRule" id="PRU01248"/>
    </source>
</evidence>
<feature type="coiled-coil region" evidence="7">
    <location>
        <begin position="41"/>
        <end position="77"/>
    </location>
</feature>
<evidence type="ECO:0000256" key="7">
    <source>
        <dbReference type="SAM" id="Coils"/>
    </source>
</evidence>
<evidence type="ECO:0000256" key="1">
    <source>
        <dbReference type="ARBA" id="ARBA00003283"/>
    </source>
</evidence>
<dbReference type="Gene3D" id="1.10.443.10">
    <property type="entry name" value="Intergrase catalytic core"/>
    <property type="match status" value="1"/>
</dbReference>
<comment type="similarity">
    <text evidence="2">Belongs to the 'phage' integrase family.</text>
</comment>
<protein>
    <submittedName>
        <fullName evidence="10">Tyrosine recombinase XerD</fullName>
    </submittedName>
</protein>
<name>A0A4Z0YGD3_9FIRM</name>